<keyword evidence="2" id="KW-0378">Hydrolase</keyword>
<keyword evidence="3" id="KW-1185">Reference proteome</keyword>
<organism evidence="2 3">
    <name type="scientific">Anoxybacillus pushchinoensis</name>
    <dbReference type="NCBI Taxonomy" id="150248"/>
    <lineage>
        <taxon>Bacteria</taxon>
        <taxon>Bacillati</taxon>
        <taxon>Bacillota</taxon>
        <taxon>Bacilli</taxon>
        <taxon>Bacillales</taxon>
        <taxon>Anoxybacillaceae</taxon>
        <taxon>Anoxybacillus</taxon>
    </lineage>
</organism>
<protein>
    <submittedName>
        <fullName evidence="2">Putative restriction endonuclease</fullName>
    </submittedName>
</protein>
<keyword evidence="2" id="KW-0540">Nuclease</keyword>
<proteinExistence type="predicted"/>
<dbReference type="Pfam" id="PF05685">
    <property type="entry name" value="Uma2"/>
    <property type="match status" value="1"/>
</dbReference>
<evidence type="ECO:0000313" key="3">
    <source>
        <dbReference type="Proteomes" id="UP000198979"/>
    </source>
</evidence>
<evidence type="ECO:0000313" key="2">
    <source>
        <dbReference type="EMBL" id="SFA42454.1"/>
    </source>
</evidence>
<sequence>MLVIEVLSPSTALKDYNEKFYIYQHYRITEYWIVDTANKMIHVYYIHAP</sequence>
<dbReference type="InterPro" id="IPR011335">
    <property type="entry name" value="Restrct_endonuc-II-like"/>
</dbReference>
<dbReference type="InterPro" id="IPR008538">
    <property type="entry name" value="Uma2"/>
</dbReference>
<keyword evidence="2" id="KW-0255">Endonuclease</keyword>
<dbReference type="AlphaFoldDB" id="A0A1I0SSH2"/>
<dbReference type="SUPFAM" id="SSF52980">
    <property type="entry name" value="Restriction endonuclease-like"/>
    <property type="match status" value="1"/>
</dbReference>
<evidence type="ECO:0000259" key="1">
    <source>
        <dbReference type="Pfam" id="PF05685"/>
    </source>
</evidence>
<feature type="domain" description="Putative restriction endonuclease" evidence="1">
    <location>
        <begin position="2"/>
        <end position="44"/>
    </location>
</feature>
<gene>
    <name evidence="2" type="ORF">SAMN05216169_10062</name>
</gene>
<dbReference type="Gene3D" id="3.90.1570.10">
    <property type="entry name" value="tt1808, chain A"/>
    <property type="match status" value="1"/>
</dbReference>
<dbReference type="InterPro" id="IPR012296">
    <property type="entry name" value="Nuclease_put_TT1808"/>
</dbReference>
<reference evidence="3" key="1">
    <citation type="submission" date="2016-10" db="EMBL/GenBank/DDBJ databases">
        <authorList>
            <person name="Varghese N."/>
            <person name="Submissions S."/>
        </authorList>
    </citation>
    <scope>NUCLEOTIDE SEQUENCE [LARGE SCALE GENOMIC DNA]</scope>
    <source>
        <strain evidence="3">K1</strain>
    </source>
</reference>
<dbReference type="STRING" id="150248.SAMN05216169_10062"/>
<dbReference type="GO" id="GO:0004519">
    <property type="term" value="F:endonuclease activity"/>
    <property type="evidence" value="ECO:0007669"/>
    <property type="project" value="UniProtKB-KW"/>
</dbReference>
<dbReference type="CDD" id="cd06260">
    <property type="entry name" value="DUF820-like"/>
    <property type="match status" value="1"/>
</dbReference>
<name>A0A1I0SSH2_9BACL</name>
<dbReference type="Proteomes" id="UP000198979">
    <property type="component" value="Unassembled WGS sequence"/>
</dbReference>
<dbReference type="EMBL" id="FOJQ01000006">
    <property type="protein sequence ID" value="SFA42454.1"/>
    <property type="molecule type" value="Genomic_DNA"/>
</dbReference>
<accession>A0A1I0SSH2</accession>